<feature type="region of interest" description="Disordered" evidence="1">
    <location>
        <begin position="476"/>
        <end position="505"/>
    </location>
</feature>
<gene>
    <name evidence="2" type="ORF">AbraCBS73388_000585</name>
</gene>
<protein>
    <recommendedName>
        <fullName evidence="4">F-box domain-containing protein</fullName>
    </recommendedName>
</protein>
<dbReference type="EMBL" id="BROQ01000103">
    <property type="protein sequence ID" value="GKZ25138.1"/>
    <property type="molecule type" value="Genomic_DNA"/>
</dbReference>
<evidence type="ECO:0000313" key="3">
    <source>
        <dbReference type="Proteomes" id="UP001143548"/>
    </source>
</evidence>
<name>A0A9W5YWN4_9EURO</name>
<dbReference type="AlphaFoldDB" id="A0A9W5YWN4"/>
<dbReference type="Proteomes" id="UP001143548">
    <property type="component" value="Unassembled WGS sequence"/>
</dbReference>
<organism evidence="2 3">
    <name type="scientific">Aspergillus brasiliensis</name>
    <dbReference type="NCBI Taxonomy" id="319629"/>
    <lineage>
        <taxon>Eukaryota</taxon>
        <taxon>Fungi</taxon>
        <taxon>Dikarya</taxon>
        <taxon>Ascomycota</taxon>
        <taxon>Pezizomycotina</taxon>
        <taxon>Eurotiomycetes</taxon>
        <taxon>Eurotiomycetidae</taxon>
        <taxon>Eurotiales</taxon>
        <taxon>Aspergillaceae</taxon>
        <taxon>Aspergillus</taxon>
        <taxon>Aspergillus subgen. Circumdati</taxon>
    </lineage>
</organism>
<comment type="caution">
    <text evidence="2">The sequence shown here is derived from an EMBL/GenBank/DDBJ whole genome shotgun (WGS) entry which is preliminary data.</text>
</comment>
<evidence type="ECO:0000313" key="2">
    <source>
        <dbReference type="EMBL" id="GKZ25138.1"/>
    </source>
</evidence>
<accession>A0A9W5YWN4</accession>
<proteinExistence type="predicted"/>
<evidence type="ECO:0000256" key="1">
    <source>
        <dbReference type="SAM" id="MobiDB-lite"/>
    </source>
</evidence>
<reference evidence="2" key="1">
    <citation type="submission" date="2022-07" db="EMBL/GenBank/DDBJ databases">
        <title>Taxonomy of Aspergillus series Nigri: significant species reduction supported by multi-species coalescent approaches.</title>
        <authorList>
            <person name="Bian C."/>
            <person name="Kusuya Y."/>
            <person name="Sklenar F."/>
            <person name="D'hooge E."/>
            <person name="Yaguchi T."/>
            <person name="Takahashi H."/>
            <person name="Hubka V."/>
        </authorList>
    </citation>
    <scope>NUCLEOTIDE SEQUENCE</scope>
    <source>
        <strain evidence="2">CBS 733.88</strain>
    </source>
</reference>
<sequence>MQSLPAELLEMIGKCIALDNADEDCETVRRSSLHALTLSCRKFHQIFEPLLYYHLDLGFLHPLNTARVNLIIRLWRNPEIANWVRSLRLYWSSGEPIPLDDASHEDYERIVYFVSRVLDVLFTPEDFTKLMWRHSLLEDWSLEAWLGLLFVPLTHLESIEFDNYGTASRFCDILYKAARREKPFHEDPPFPFLRKVVANCGEEGHGIHERFITPFFYLPNVQSVTGRALWAANRQDDEHHKRAFELPPTSGPVRFISFEQVWRCTGMVNWLNACRELEHFSVEASVPIDSMDIGDPFNTRDLYQALLPFKKTLKSLSIRYDWHYNYCLDMNSGLGASQDNFPFQSFQEFSALEHLTVRHAHLLRVSPDSPVEESSLGRLVDRLPRSLQIFVIQDVLRDSSRLISELLVVVQNQCLFPHLKRLELIDKYADDPPPSEDESSDWVSSTIDEQVNIDLESITILARECDARGIDLVWDMGEDTESETVSETESETEIETESEAENAWH</sequence>
<evidence type="ECO:0008006" key="4">
    <source>
        <dbReference type="Google" id="ProtNLM"/>
    </source>
</evidence>